<evidence type="ECO:0000256" key="3">
    <source>
        <dbReference type="ARBA" id="ARBA00009370"/>
    </source>
</evidence>
<dbReference type="PRINTS" id="PR00727">
    <property type="entry name" value="LEADERPTASE"/>
</dbReference>
<evidence type="ECO:0000256" key="4">
    <source>
        <dbReference type="ARBA" id="ARBA00013208"/>
    </source>
</evidence>
<comment type="catalytic activity">
    <reaction evidence="1 7">
        <text>Cleavage of hydrophobic, N-terminal signal or leader sequences from secreted and periplasmic proteins.</text>
        <dbReference type="EC" id="3.4.21.89"/>
    </reaction>
</comment>
<dbReference type="EC" id="3.4.21.89" evidence="4 7"/>
<name>A0A6L5X8X2_9FIRM</name>
<keyword evidence="7" id="KW-0645">Protease</keyword>
<dbReference type="GO" id="GO:0005886">
    <property type="term" value="C:plasma membrane"/>
    <property type="evidence" value="ECO:0007669"/>
    <property type="project" value="UniProtKB-SubCell"/>
</dbReference>
<gene>
    <name evidence="9" type="primary">lepB</name>
    <name evidence="9" type="ORF">FYJ35_13655</name>
</gene>
<accession>A0A6L5X8X2</accession>
<dbReference type="AlphaFoldDB" id="A0A6L5X8X2"/>
<dbReference type="Proteomes" id="UP000481852">
    <property type="component" value="Unassembled WGS sequence"/>
</dbReference>
<evidence type="ECO:0000256" key="6">
    <source>
        <dbReference type="PIRSR" id="PIRSR600223-1"/>
    </source>
</evidence>
<dbReference type="Pfam" id="PF10502">
    <property type="entry name" value="Peptidase_S26"/>
    <property type="match status" value="1"/>
</dbReference>
<feature type="active site" evidence="6">
    <location>
        <position position="83"/>
    </location>
</feature>
<dbReference type="PROSITE" id="PS00760">
    <property type="entry name" value="SPASE_I_2"/>
    <property type="match status" value="1"/>
</dbReference>
<reference evidence="9 10" key="1">
    <citation type="submission" date="2019-08" db="EMBL/GenBank/DDBJ databases">
        <title>In-depth cultivation of the pig gut microbiome towards novel bacterial diversity and tailored functional studies.</title>
        <authorList>
            <person name="Wylensek D."/>
            <person name="Hitch T.C.A."/>
            <person name="Clavel T."/>
        </authorList>
    </citation>
    <scope>NUCLEOTIDE SEQUENCE [LARGE SCALE GENOMIC DNA]</scope>
    <source>
        <strain evidence="9 10">Oil+RF-744-WCA-WT-11</strain>
    </source>
</reference>
<proteinExistence type="inferred from homology"/>
<dbReference type="PANTHER" id="PTHR43390">
    <property type="entry name" value="SIGNAL PEPTIDASE I"/>
    <property type="match status" value="1"/>
</dbReference>
<evidence type="ECO:0000259" key="8">
    <source>
        <dbReference type="Pfam" id="PF10502"/>
    </source>
</evidence>
<dbReference type="SUPFAM" id="SSF51306">
    <property type="entry name" value="LexA/Signal peptidase"/>
    <property type="match status" value="1"/>
</dbReference>
<dbReference type="PANTHER" id="PTHR43390:SF1">
    <property type="entry name" value="CHLOROPLAST PROCESSING PEPTIDASE"/>
    <property type="match status" value="1"/>
</dbReference>
<dbReference type="EMBL" id="VULZ01000021">
    <property type="protein sequence ID" value="MSS16057.1"/>
    <property type="molecule type" value="Genomic_DNA"/>
</dbReference>
<dbReference type="InterPro" id="IPR036286">
    <property type="entry name" value="LexA/Signal_pep-like_sf"/>
</dbReference>
<feature type="transmembrane region" description="Helical" evidence="7">
    <location>
        <begin position="12"/>
        <end position="32"/>
    </location>
</feature>
<dbReference type="InterPro" id="IPR000223">
    <property type="entry name" value="Pept_S26A_signal_pept_1"/>
</dbReference>
<dbReference type="Gene3D" id="2.10.109.10">
    <property type="entry name" value="Umud Fragment, subunit A"/>
    <property type="match status" value="1"/>
</dbReference>
<keyword evidence="5 7" id="KW-0378">Hydrolase</keyword>
<dbReference type="GO" id="GO:0009003">
    <property type="term" value="F:signal peptidase activity"/>
    <property type="evidence" value="ECO:0007669"/>
    <property type="project" value="UniProtKB-EC"/>
</dbReference>
<evidence type="ECO:0000256" key="5">
    <source>
        <dbReference type="ARBA" id="ARBA00022801"/>
    </source>
</evidence>
<feature type="domain" description="Peptidase S26" evidence="8">
    <location>
        <begin position="6"/>
        <end position="184"/>
    </location>
</feature>
<dbReference type="InterPro" id="IPR019757">
    <property type="entry name" value="Pept_S26A_signal_pept_1_Lys-AS"/>
</dbReference>
<feature type="active site" evidence="6">
    <location>
        <position position="36"/>
    </location>
</feature>
<evidence type="ECO:0000256" key="1">
    <source>
        <dbReference type="ARBA" id="ARBA00000677"/>
    </source>
</evidence>
<protein>
    <recommendedName>
        <fullName evidence="4 7">Signal peptidase I</fullName>
        <ecNumber evidence="4 7">3.4.21.89</ecNumber>
    </recommendedName>
</protein>
<dbReference type="NCBIfam" id="TIGR02227">
    <property type="entry name" value="sigpep_I_bact"/>
    <property type="match status" value="1"/>
</dbReference>
<dbReference type="CDD" id="cd06530">
    <property type="entry name" value="S26_SPase_I"/>
    <property type="match status" value="1"/>
</dbReference>
<comment type="subcellular location">
    <subcellularLocation>
        <location evidence="2">Cell membrane</location>
        <topology evidence="2">Single-pass type II membrane protein</topology>
    </subcellularLocation>
    <subcellularLocation>
        <location evidence="7">Membrane</location>
        <topology evidence="7">Single-pass type II membrane protein</topology>
    </subcellularLocation>
</comment>
<evidence type="ECO:0000256" key="7">
    <source>
        <dbReference type="RuleBase" id="RU362042"/>
    </source>
</evidence>
<comment type="similarity">
    <text evidence="3 7">Belongs to the peptidase S26 family.</text>
</comment>
<sequence>MLKEVLSWVEVIVIAVALAFFIDNVIIINATVPSGSMEKTIMTHSRVLGTRFAYWKSSPKRGDIVVFRYPIDDALGKNTHYIKRIIGLPGEKVEIKEGAVYIDGKKLEESYINGTWTVENDGFTFEVPEGEYLMLGDNRNNSNDARYWPSLAIREGLAANEKEAMQYAFVPKKKILGKAYICYWPFSDFGSLYSENRGKS</sequence>
<dbReference type="GO" id="GO:0004252">
    <property type="term" value="F:serine-type endopeptidase activity"/>
    <property type="evidence" value="ECO:0007669"/>
    <property type="project" value="InterPro"/>
</dbReference>
<evidence type="ECO:0000313" key="10">
    <source>
        <dbReference type="Proteomes" id="UP000481852"/>
    </source>
</evidence>
<keyword evidence="7" id="KW-0472">Membrane</keyword>
<dbReference type="GO" id="GO:0006465">
    <property type="term" value="P:signal peptide processing"/>
    <property type="evidence" value="ECO:0007669"/>
    <property type="project" value="InterPro"/>
</dbReference>
<keyword evidence="7" id="KW-1133">Transmembrane helix</keyword>
<evidence type="ECO:0000313" key="9">
    <source>
        <dbReference type="EMBL" id="MSS16057.1"/>
    </source>
</evidence>
<dbReference type="InterPro" id="IPR019533">
    <property type="entry name" value="Peptidase_S26"/>
</dbReference>
<keyword evidence="7" id="KW-0812">Transmembrane</keyword>
<organism evidence="9 10">
    <name type="scientific">Porcincola intestinalis</name>
    <dbReference type="NCBI Taxonomy" id="2606632"/>
    <lineage>
        <taxon>Bacteria</taxon>
        <taxon>Bacillati</taxon>
        <taxon>Bacillota</taxon>
        <taxon>Clostridia</taxon>
        <taxon>Lachnospirales</taxon>
        <taxon>Lachnospiraceae</taxon>
        <taxon>Porcincola</taxon>
    </lineage>
</organism>
<evidence type="ECO:0000256" key="2">
    <source>
        <dbReference type="ARBA" id="ARBA00004401"/>
    </source>
</evidence>
<comment type="caution">
    <text evidence="9">The sequence shown here is derived from an EMBL/GenBank/DDBJ whole genome shotgun (WGS) entry which is preliminary data.</text>
</comment>
<keyword evidence="10" id="KW-1185">Reference proteome</keyword>